<evidence type="ECO:0000313" key="2">
    <source>
        <dbReference type="Proteomes" id="UP001221757"/>
    </source>
</evidence>
<evidence type="ECO:0000313" key="1">
    <source>
        <dbReference type="EMBL" id="KAJ7703508.1"/>
    </source>
</evidence>
<protein>
    <submittedName>
        <fullName evidence="1">Uncharacterized protein</fullName>
    </submittedName>
</protein>
<accession>A0AAD7E0X8</accession>
<dbReference type="EMBL" id="JARKIE010000012">
    <property type="protein sequence ID" value="KAJ7703508.1"/>
    <property type="molecule type" value="Genomic_DNA"/>
</dbReference>
<reference evidence="1" key="1">
    <citation type="submission" date="2023-03" db="EMBL/GenBank/DDBJ databases">
        <title>Massive genome expansion in bonnet fungi (Mycena s.s.) driven by repeated elements and novel gene families across ecological guilds.</title>
        <authorList>
            <consortium name="Lawrence Berkeley National Laboratory"/>
            <person name="Harder C.B."/>
            <person name="Miyauchi S."/>
            <person name="Viragh M."/>
            <person name="Kuo A."/>
            <person name="Thoen E."/>
            <person name="Andreopoulos B."/>
            <person name="Lu D."/>
            <person name="Skrede I."/>
            <person name="Drula E."/>
            <person name="Henrissat B."/>
            <person name="Morin E."/>
            <person name="Kohler A."/>
            <person name="Barry K."/>
            <person name="LaButti K."/>
            <person name="Morin E."/>
            <person name="Salamov A."/>
            <person name="Lipzen A."/>
            <person name="Mereny Z."/>
            <person name="Hegedus B."/>
            <person name="Baldrian P."/>
            <person name="Stursova M."/>
            <person name="Weitz H."/>
            <person name="Taylor A."/>
            <person name="Grigoriev I.V."/>
            <person name="Nagy L.G."/>
            <person name="Martin F."/>
            <person name="Kauserud H."/>
        </authorList>
    </citation>
    <scope>NUCLEOTIDE SEQUENCE</scope>
    <source>
        <strain evidence="1">CBHHK067</strain>
    </source>
</reference>
<sequence length="480" mass="54299">MFNDHMPEYIRASKHGVLPHRQIAIFQEGALNQFHAGWSNFADWLNDSTGSQRKLTYHQAQCPFTEHFSRRLLVFQGKGTNFSCDAHPRTSVLPNPNRRSQRGIIIRIWSGKEWVAPNGDGNTAPVLPADPALTQLPVPQQEAPAEGIPRGYVRLAVTPGALTCDKQSHIDWKHQYKNKFSRMSFPGVHHVIRRQQEHADGNTATGPSLRVELSSLGDTPGDGVVHTFKVKTTYCLQTVQWACGFPISWEKCYRSKSSSQVLTIFDRIWDDYPESKPSLIAYDDTCSLFRHIVTQDSSSLWLSTTKFIVNAWYYIGHCATDILCRFWCNPAPVHGSQPDLILVEEDANETRHHTCAFNIETAEQLNSWLNSFESQLQQISDANHDFIHILMIICRERVEKRVQNKDLRLPTAGTNWDKGTRYMARSTASIYAPLQVPPTMNFSATHTIHSEDPAFQGLLNGPRALGNTRTTHHLDSAWSG</sequence>
<organism evidence="1 2">
    <name type="scientific">Mycena rosella</name>
    <name type="common">Pink bonnet</name>
    <name type="synonym">Agaricus rosellus</name>
    <dbReference type="NCBI Taxonomy" id="1033263"/>
    <lineage>
        <taxon>Eukaryota</taxon>
        <taxon>Fungi</taxon>
        <taxon>Dikarya</taxon>
        <taxon>Basidiomycota</taxon>
        <taxon>Agaricomycotina</taxon>
        <taxon>Agaricomycetes</taxon>
        <taxon>Agaricomycetidae</taxon>
        <taxon>Agaricales</taxon>
        <taxon>Marasmiineae</taxon>
        <taxon>Mycenaceae</taxon>
        <taxon>Mycena</taxon>
    </lineage>
</organism>
<gene>
    <name evidence="1" type="ORF">B0H17DRAFT_1127143</name>
</gene>
<proteinExistence type="predicted"/>
<comment type="caution">
    <text evidence="1">The sequence shown here is derived from an EMBL/GenBank/DDBJ whole genome shotgun (WGS) entry which is preliminary data.</text>
</comment>
<keyword evidence="2" id="KW-1185">Reference proteome</keyword>
<name>A0AAD7E0X8_MYCRO</name>
<dbReference type="AlphaFoldDB" id="A0AAD7E0X8"/>
<dbReference type="Proteomes" id="UP001221757">
    <property type="component" value="Unassembled WGS sequence"/>
</dbReference>